<keyword evidence="3" id="KW-1185">Reference proteome</keyword>
<dbReference type="EMBL" id="JAIWYP010000002">
    <property type="protein sequence ID" value="KAH3872223.1"/>
    <property type="molecule type" value="Genomic_DNA"/>
</dbReference>
<protein>
    <submittedName>
        <fullName evidence="2">Uncharacterized protein</fullName>
    </submittedName>
</protein>
<evidence type="ECO:0000256" key="1">
    <source>
        <dbReference type="SAM" id="MobiDB-lite"/>
    </source>
</evidence>
<comment type="caution">
    <text evidence="2">The sequence shown here is derived from an EMBL/GenBank/DDBJ whole genome shotgun (WGS) entry which is preliminary data.</text>
</comment>
<sequence length="264" mass="30228">MCNWSYKTCQSPHFVLPANIRGYQVWLVKRSRTKSDSLVSGENQLCLTFRGNCCQSTKYLLYAEHPIPPLPQHTKTISRKEKNNAFEYQPYFHIEMATCQQTNEHDHPPNKDQVEEVKVRENIKKQAKQSHDKTGVVYTSSLVDVEDHSNPLRSGKGPSETSERNNSRKCLIIAETLSWKDNGKTTAKTNDELKHLCGMIDGFAFLPVADVPTGLDYLRNVRLTEIEGILVYFDSTYVNGRYRHMLRNGNNILSRTPPRLPPCD</sequence>
<organism evidence="2 3">
    <name type="scientific">Dreissena polymorpha</name>
    <name type="common">Zebra mussel</name>
    <name type="synonym">Mytilus polymorpha</name>
    <dbReference type="NCBI Taxonomy" id="45954"/>
    <lineage>
        <taxon>Eukaryota</taxon>
        <taxon>Metazoa</taxon>
        <taxon>Spiralia</taxon>
        <taxon>Lophotrochozoa</taxon>
        <taxon>Mollusca</taxon>
        <taxon>Bivalvia</taxon>
        <taxon>Autobranchia</taxon>
        <taxon>Heteroconchia</taxon>
        <taxon>Euheterodonta</taxon>
        <taxon>Imparidentia</taxon>
        <taxon>Neoheterodontei</taxon>
        <taxon>Myida</taxon>
        <taxon>Dreissenoidea</taxon>
        <taxon>Dreissenidae</taxon>
        <taxon>Dreissena</taxon>
    </lineage>
</organism>
<evidence type="ECO:0000313" key="2">
    <source>
        <dbReference type="EMBL" id="KAH3872223.1"/>
    </source>
</evidence>
<evidence type="ECO:0000313" key="3">
    <source>
        <dbReference type="Proteomes" id="UP000828390"/>
    </source>
</evidence>
<reference evidence="2" key="2">
    <citation type="submission" date="2020-11" db="EMBL/GenBank/DDBJ databases">
        <authorList>
            <person name="McCartney M.A."/>
            <person name="Auch B."/>
            <person name="Kono T."/>
            <person name="Mallez S."/>
            <person name="Becker A."/>
            <person name="Gohl D.M."/>
            <person name="Silverstein K.A.T."/>
            <person name="Koren S."/>
            <person name="Bechman K.B."/>
            <person name="Herman A."/>
            <person name="Abrahante J.E."/>
            <person name="Garbe J."/>
        </authorList>
    </citation>
    <scope>NUCLEOTIDE SEQUENCE</scope>
    <source>
        <strain evidence="2">Duluth1</strain>
        <tissue evidence="2">Whole animal</tissue>
    </source>
</reference>
<dbReference type="Proteomes" id="UP000828390">
    <property type="component" value="Unassembled WGS sequence"/>
</dbReference>
<name>A0A9D4M966_DREPO</name>
<feature type="region of interest" description="Disordered" evidence="1">
    <location>
        <begin position="147"/>
        <end position="167"/>
    </location>
</feature>
<dbReference type="AlphaFoldDB" id="A0A9D4M966"/>
<reference evidence="2" key="1">
    <citation type="journal article" date="2019" name="bioRxiv">
        <title>The Genome of the Zebra Mussel, Dreissena polymorpha: A Resource for Invasive Species Research.</title>
        <authorList>
            <person name="McCartney M.A."/>
            <person name="Auch B."/>
            <person name="Kono T."/>
            <person name="Mallez S."/>
            <person name="Zhang Y."/>
            <person name="Obille A."/>
            <person name="Becker A."/>
            <person name="Abrahante J.E."/>
            <person name="Garbe J."/>
            <person name="Badalamenti J.P."/>
            <person name="Herman A."/>
            <person name="Mangelson H."/>
            <person name="Liachko I."/>
            <person name="Sullivan S."/>
            <person name="Sone E.D."/>
            <person name="Koren S."/>
            <person name="Silverstein K.A.T."/>
            <person name="Beckman K.B."/>
            <person name="Gohl D.M."/>
        </authorList>
    </citation>
    <scope>NUCLEOTIDE SEQUENCE</scope>
    <source>
        <strain evidence="2">Duluth1</strain>
        <tissue evidence="2">Whole animal</tissue>
    </source>
</reference>
<gene>
    <name evidence="2" type="ORF">DPMN_035438</name>
</gene>
<accession>A0A9D4M966</accession>
<proteinExistence type="predicted"/>